<protein>
    <submittedName>
        <fullName evidence="1">Uncharacterized protein</fullName>
    </submittedName>
</protein>
<dbReference type="GO" id="GO:0019509">
    <property type="term" value="P:L-methionine salvage from methylthioadenosine"/>
    <property type="evidence" value="ECO:0007669"/>
    <property type="project" value="TreeGrafter"/>
</dbReference>
<keyword evidence="2" id="KW-1185">Reference proteome</keyword>
<dbReference type="GO" id="GO:0043874">
    <property type="term" value="F:acireductone synthase activity"/>
    <property type="evidence" value="ECO:0007669"/>
    <property type="project" value="TreeGrafter"/>
</dbReference>
<dbReference type="EMBL" id="JBBNAF010000010">
    <property type="protein sequence ID" value="KAK9107662.1"/>
    <property type="molecule type" value="Genomic_DNA"/>
</dbReference>
<organism evidence="1 2">
    <name type="scientific">Stephania yunnanensis</name>
    <dbReference type="NCBI Taxonomy" id="152371"/>
    <lineage>
        <taxon>Eukaryota</taxon>
        <taxon>Viridiplantae</taxon>
        <taxon>Streptophyta</taxon>
        <taxon>Embryophyta</taxon>
        <taxon>Tracheophyta</taxon>
        <taxon>Spermatophyta</taxon>
        <taxon>Magnoliopsida</taxon>
        <taxon>Ranunculales</taxon>
        <taxon>Menispermaceae</taxon>
        <taxon>Menispermoideae</taxon>
        <taxon>Cissampelideae</taxon>
        <taxon>Stephania</taxon>
    </lineage>
</organism>
<dbReference type="SUPFAM" id="SSF56784">
    <property type="entry name" value="HAD-like"/>
    <property type="match status" value="1"/>
</dbReference>
<comment type="caution">
    <text evidence="1">The sequence shown here is derived from an EMBL/GenBank/DDBJ whole genome shotgun (WGS) entry which is preliminary data.</text>
</comment>
<proteinExistence type="predicted"/>
<dbReference type="AlphaFoldDB" id="A0AAP0FCY0"/>
<evidence type="ECO:0000313" key="1">
    <source>
        <dbReference type="EMBL" id="KAK9107662.1"/>
    </source>
</evidence>
<dbReference type="PANTHER" id="PTHR20371:SF1">
    <property type="entry name" value="ENOLASE-PHOSPHATASE E1"/>
    <property type="match status" value="1"/>
</dbReference>
<dbReference type="Proteomes" id="UP001420932">
    <property type="component" value="Unassembled WGS sequence"/>
</dbReference>
<accession>A0AAP0FCY0</accession>
<evidence type="ECO:0000313" key="2">
    <source>
        <dbReference type="Proteomes" id="UP001420932"/>
    </source>
</evidence>
<sequence>MQGHIWRTGFQGNELEAIVFDDVVEALKTWHASGIKARERTAARESRVQNHQFLSRDLNIGEQIRLL</sequence>
<name>A0AAP0FCY0_9MAGN</name>
<dbReference type="PANTHER" id="PTHR20371">
    <property type="entry name" value="ENOLASE-PHOSPHATASE E1"/>
    <property type="match status" value="1"/>
</dbReference>
<gene>
    <name evidence="1" type="ORF">Syun_023673</name>
</gene>
<reference evidence="1 2" key="1">
    <citation type="submission" date="2024-01" db="EMBL/GenBank/DDBJ databases">
        <title>Genome assemblies of Stephania.</title>
        <authorList>
            <person name="Yang L."/>
        </authorList>
    </citation>
    <scope>NUCLEOTIDE SEQUENCE [LARGE SCALE GENOMIC DNA]</scope>
    <source>
        <strain evidence="1">YNDBR</strain>
        <tissue evidence="1">Leaf</tissue>
    </source>
</reference>
<dbReference type="InterPro" id="IPR036412">
    <property type="entry name" value="HAD-like_sf"/>
</dbReference>